<gene>
    <name evidence="2" type="ORF">SPIL2461_LOCUS20687</name>
</gene>
<evidence type="ECO:0000313" key="3">
    <source>
        <dbReference type="Proteomes" id="UP000649617"/>
    </source>
</evidence>
<protein>
    <submittedName>
        <fullName evidence="2">Uncharacterized protein</fullName>
    </submittedName>
</protein>
<evidence type="ECO:0000313" key="2">
    <source>
        <dbReference type="EMBL" id="CAE7724098.1"/>
    </source>
</evidence>
<keyword evidence="3" id="KW-1185">Reference proteome</keyword>
<accession>A0A812XAY6</accession>
<feature type="non-terminal residue" evidence="2">
    <location>
        <position position="59"/>
    </location>
</feature>
<name>A0A812XAY6_SYMPI</name>
<dbReference type="EMBL" id="CAJNIZ010045567">
    <property type="protein sequence ID" value="CAE7724098.1"/>
    <property type="molecule type" value="Genomic_DNA"/>
</dbReference>
<evidence type="ECO:0000256" key="1">
    <source>
        <dbReference type="SAM" id="MobiDB-lite"/>
    </source>
</evidence>
<feature type="region of interest" description="Disordered" evidence="1">
    <location>
        <begin position="1"/>
        <end position="45"/>
    </location>
</feature>
<feature type="non-terminal residue" evidence="2">
    <location>
        <position position="1"/>
    </location>
</feature>
<feature type="compositionally biased region" description="Acidic residues" evidence="1">
    <location>
        <begin position="1"/>
        <end position="10"/>
    </location>
</feature>
<proteinExistence type="predicted"/>
<reference evidence="2" key="1">
    <citation type="submission" date="2021-02" db="EMBL/GenBank/DDBJ databases">
        <authorList>
            <person name="Dougan E. K."/>
            <person name="Rhodes N."/>
            <person name="Thang M."/>
            <person name="Chan C."/>
        </authorList>
    </citation>
    <scope>NUCLEOTIDE SEQUENCE</scope>
</reference>
<organism evidence="2 3">
    <name type="scientific">Symbiodinium pilosum</name>
    <name type="common">Dinoflagellate</name>
    <dbReference type="NCBI Taxonomy" id="2952"/>
    <lineage>
        <taxon>Eukaryota</taxon>
        <taxon>Sar</taxon>
        <taxon>Alveolata</taxon>
        <taxon>Dinophyceae</taxon>
        <taxon>Suessiales</taxon>
        <taxon>Symbiodiniaceae</taxon>
        <taxon>Symbiodinium</taxon>
    </lineage>
</organism>
<comment type="caution">
    <text evidence="2">The sequence shown here is derived from an EMBL/GenBank/DDBJ whole genome shotgun (WGS) entry which is preliminary data.</text>
</comment>
<dbReference type="AlphaFoldDB" id="A0A812XAY6"/>
<dbReference type="Proteomes" id="UP000649617">
    <property type="component" value="Unassembled WGS sequence"/>
</dbReference>
<sequence length="59" mass="6362">EAGETWEAEGLEQTAQEEAAEDWGEGAGDEVAQEEDDEAFVPQLSTTVHQKILSLNKSG</sequence>
<feature type="compositionally biased region" description="Acidic residues" evidence="1">
    <location>
        <begin position="18"/>
        <end position="39"/>
    </location>
</feature>